<dbReference type="AlphaFoldDB" id="A0ABD3RZ72"/>
<name>A0ABD3RZ72_9STRA</name>
<dbReference type="EMBL" id="JALLPB020000101">
    <property type="protein sequence ID" value="KAL3817520.1"/>
    <property type="molecule type" value="Genomic_DNA"/>
</dbReference>
<organism evidence="1 2">
    <name type="scientific">Cyclostephanos tholiformis</name>
    <dbReference type="NCBI Taxonomy" id="382380"/>
    <lineage>
        <taxon>Eukaryota</taxon>
        <taxon>Sar</taxon>
        <taxon>Stramenopiles</taxon>
        <taxon>Ochrophyta</taxon>
        <taxon>Bacillariophyta</taxon>
        <taxon>Coscinodiscophyceae</taxon>
        <taxon>Thalassiosirophycidae</taxon>
        <taxon>Stephanodiscales</taxon>
        <taxon>Stephanodiscaceae</taxon>
        <taxon>Cyclostephanos</taxon>
    </lineage>
</organism>
<proteinExistence type="predicted"/>
<sequence length="251" mass="27914">MAKVKAARAKKESQPSAPKIIPQCRAKVTKIPLQCWAHSRAGKRCRAKVTSREGEPIPIPYCDRHLKTGDGALKEVKHPFFGKALVARYDLPKSYRMAYWGVRGRCQSCDVEDRAISFYPPDPRTGSNIDPRVEGGRTLKRHNYNGVLNPGGTGDLIQYAGCPGTNEVQNMRSTFQYFGLRNGIIGGLEFVTLMPVPKNTQLLHWYGSGWWSERGIKRQDVGTKKYPAPLRQGTSSVVTNKIAAKSKKAAK</sequence>
<keyword evidence="2" id="KW-1185">Reference proteome</keyword>
<evidence type="ECO:0000313" key="1">
    <source>
        <dbReference type="EMBL" id="KAL3817520.1"/>
    </source>
</evidence>
<protein>
    <submittedName>
        <fullName evidence="1">Uncharacterized protein</fullName>
    </submittedName>
</protein>
<comment type="caution">
    <text evidence="1">The sequence shown here is derived from an EMBL/GenBank/DDBJ whole genome shotgun (WGS) entry which is preliminary data.</text>
</comment>
<gene>
    <name evidence="1" type="ORF">ACHAXA_003693</name>
</gene>
<accession>A0ABD3RZ72</accession>
<evidence type="ECO:0000313" key="2">
    <source>
        <dbReference type="Proteomes" id="UP001530377"/>
    </source>
</evidence>
<dbReference type="Proteomes" id="UP001530377">
    <property type="component" value="Unassembled WGS sequence"/>
</dbReference>
<reference evidence="1 2" key="1">
    <citation type="submission" date="2024-10" db="EMBL/GenBank/DDBJ databases">
        <title>Updated reference genomes for cyclostephanoid diatoms.</title>
        <authorList>
            <person name="Roberts W.R."/>
            <person name="Alverson A.J."/>
        </authorList>
    </citation>
    <scope>NUCLEOTIDE SEQUENCE [LARGE SCALE GENOMIC DNA]</scope>
    <source>
        <strain evidence="1 2">AJA228-03</strain>
    </source>
</reference>